<evidence type="ECO:0000313" key="10">
    <source>
        <dbReference type="Proteomes" id="UP000606786"/>
    </source>
</evidence>
<dbReference type="GO" id="GO:0030424">
    <property type="term" value="C:axon"/>
    <property type="evidence" value="ECO:0007669"/>
    <property type="project" value="TreeGrafter"/>
</dbReference>
<comment type="subcellular location">
    <subcellularLocation>
        <location evidence="1 8">Cell membrane</location>
        <topology evidence="1 8">Multi-pass membrane protein</topology>
    </subcellularLocation>
</comment>
<proteinExistence type="inferred from homology"/>
<dbReference type="Pfam" id="PF08395">
    <property type="entry name" value="7tm_7"/>
    <property type="match status" value="1"/>
</dbReference>
<dbReference type="GO" id="GO:0030425">
    <property type="term" value="C:dendrite"/>
    <property type="evidence" value="ECO:0007669"/>
    <property type="project" value="TreeGrafter"/>
</dbReference>
<feature type="transmembrane region" description="Helical" evidence="8">
    <location>
        <begin position="235"/>
        <end position="256"/>
    </location>
</feature>
<keyword evidence="5 8" id="KW-0472">Membrane</keyword>
<reference evidence="9" key="1">
    <citation type="submission" date="2020-11" db="EMBL/GenBank/DDBJ databases">
        <authorList>
            <person name="Whitehead M."/>
        </authorList>
    </citation>
    <scope>NUCLEOTIDE SEQUENCE</scope>
    <source>
        <strain evidence="9">EGII</strain>
    </source>
</reference>
<gene>
    <name evidence="9" type="ORF">CCAP1982_LOCUS20246</name>
</gene>
<keyword evidence="6 8" id="KW-0675">Receptor</keyword>
<keyword evidence="2 8" id="KW-1003">Cell membrane</keyword>
<dbReference type="PANTHER" id="PTHR21143">
    <property type="entry name" value="INVERTEBRATE GUSTATORY RECEPTOR"/>
    <property type="match status" value="1"/>
</dbReference>
<accession>A0A811VD72</accession>
<feature type="transmembrane region" description="Helical" evidence="8">
    <location>
        <begin position="113"/>
        <end position="131"/>
    </location>
</feature>
<keyword evidence="7 8" id="KW-0807">Transducer</keyword>
<keyword evidence="10" id="KW-1185">Reference proteome</keyword>
<evidence type="ECO:0000256" key="8">
    <source>
        <dbReference type="RuleBase" id="RU363108"/>
    </source>
</evidence>
<protein>
    <recommendedName>
        <fullName evidence="8">Gustatory receptor</fullName>
    </recommendedName>
</protein>
<name>A0A811VD72_CERCA</name>
<feature type="transmembrane region" description="Helical" evidence="8">
    <location>
        <begin position="151"/>
        <end position="170"/>
    </location>
</feature>
<keyword evidence="3 8" id="KW-0812">Transmembrane</keyword>
<evidence type="ECO:0000313" key="9">
    <source>
        <dbReference type="EMBL" id="CAD7012149.1"/>
    </source>
</evidence>
<evidence type="ECO:0000256" key="1">
    <source>
        <dbReference type="ARBA" id="ARBA00004651"/>
    </source>
</evidence>
<evidence type="ECO:0000256" key="6">
    <source>
        <dbReference type="ARBA" id="ARBA00023170"/>
    </source>
</evidence>
<evidence type="ECO:0000256" key="4">
    <source>
        <dbReference type="ARBA" id="ARBA00022989"/>
    </source>
</evidence>
<dbReference type="GO" id="GO:0004984">
    <property type="term" value="F:olfactory receptor activity"/>
    <property type="evidence" value="ECO:0007669"/>
    <property type="project" value="TreeGrafter"/>
</dbReference>
<evidence type="ECO:0000256" key="2">
    <source>
        <dbReference type="ARBA" id="ARBA00022475"/>
    </source>
</evidence>
<feature type="transmembrane region" description="Helical" evidence="8">
    <location>
        <begin position="446"/>
        <end position="466"/>
    </location>
</feature>
<keyword evidence="4 8" id="KW-1133">Transmembrane helix</keyword>
<organism evidence="9 10">
    <name type="scientific">Ceratitis capitata</name>
    <name type="common">Mediterranean fruit fly</name>
    <name type="synonym">Tephritis capitata</name>
    <dbReference type="NCBI Taxonomy" id="7213"/>
    <lineage>
        <taxon>Eukaryota</taxon>
        <taxon>Metazoa</taxon>
        <taxon>Ecdysozoa</taxon>
        <taxon>Arthropoda</taxon>
        <taxon>Hexapoda</taxon>
        <taxon>Insecta</taxon>
        <taxon>Pterygota</taxon>
        <taxon>Neoptera</taxon>
        <taxon>Endopterygota</taxon>
        <taxon>Diptera</taxon>
        <taxon>Brachycera</taxon>
        <taxon>Muscomorpha</taxon>
        <taxon>Tephritoidea</taxon>
        <taxon>Tephritidae</taxon>
        <taxon>Ceratitis</taxon>
        <taxon>Ceratitis</taxon>
    </lineage>
</organism>
<dbReference type="GO" id="GO:0007165">
    <property type="term" value="P:signal transduction"/>
    <property type="evidence" value="ECO:0007669"/>
    <property type="project" value="UniProtKB-KW"/>
</dbReference>
<dbReference type="GO" id="GO:0043025">
    <property type="term" value="C:neuronal cell body"/>
    <property type="evidence" value="ECO:0007669"/>
    <property type="project" value="TreeGrafter"/>
</dbReference>
<feature type="transmembrane region" description="Helical" evidence="8">
    <location>
        <begin position="342"/>
        <end position="359"/>
    </location>
</feature>
<comment type="function">
    <text evidence="8">Gustatory receptor which mediates acceptance or avoidance behavior, depending on its substrates.</text>
</comment>
<dbReference type="Proteomes" id="UP000606786">
    <property type="component" value="Unassembled WGS sequence"/>
</dbReference>
<evidence type="ECO:0000256" key="5">
    <source>
        <dbReference type="ARBA" id="ARBA00023136"/>
    </source>
</evidence>
<dbReference type="GO" id="GO:0050909">
    <property type="term" value="P:sensory perception of taste"/>
    <property type="evidence" value="ECO:0007669"/>
    <property type="project" value="InterPro"/>
</dbReference>
<evidence type="ECO:0000256" key="3">
    <source>
        <dbReference type="ARBA" id="ARBA00022692"/>
    </source>
</evidence>
<dbReference type="GO" id="GO:0005886">
    <property type="term" value="C:plasma membrane"/>
    <property type="evidence" value="ECO:0007669"/>
    <property type="project" value="UniProtKB-SubCell"/>
</dbReference>
<dbReference type="AlphaFoldDB" id="A0A811VD72"/>
<dbReference type="InterPro" id="IPR013604">
    <property type="entry name" value="7TM_chemorcpt"/>
</dbReference>
<feature type="transmembrane region" description="Helical" evidence="8">
    <location>
        <begin position="310"/>
        <end position="330"/>
    </location>
</feature>
<feature type="transmembrane region" description="Helical" evidence="8">
    <location>
        <begin position="190"/>
        <end position="215"/>
    </location>
</feature>
<sequence>MAYWAIATRKGESPPMKITPVLNPNQREFLEDELLYREKLEILAENNTLSTDLFVRKFEDIDDPVLLDKHDSFYHTTKSLLVLFQIMGVMPIHRNPQKYGLARTGYSWTSKQVFWAIFVFTVQTTVVVLVLRERVNNFLNDTDRRFDEAIYNVIFISLLFTNFLLPVASWRHGPQVAIFKNMWTNYQLKFLKVTGAPIVFPNLYPLTWGLCFFSWGVSIAINLSQYYLQPDFKLWYTFAYYPIIAMLNGFCSLWYINCTAFGTASRALSASLELTLMSDKPAKKLTEYRHLWVDLSHMMQQLGRAYSNMYGMYCLVVFFTTIIATYGSLSEIMDHGATYKEVGLFVIVFYCMSLLYIICNEAHYATQSVGLDFQTKLLNVDLTAVDSATQKEVEMFLMAITKNPPIMNLDGYANINRELITSVEGVFEKIFEQFSEHKKRTYAHSLALFFQNVSFMATYLVVLLQFKITEQRNYSLKEAAML</sequence>
<comment type="caution">
    <text evidence="9">The sequence shown here is derived from an EMBL/GenBank/DDBJ whole genome shotgun (WGS) entry which is preliminary data.</text>
</comment>
<dbReference type="EMBL" id="CAJHJT010000056">
    <property type="protein sequence ID" value="CAD7012149.1"/>
    <property type="molecule type" value="Genomic_DNA"/>
</dbReference>
<dbReference type="OrthoDB" id="6625921at2759"/>
<comment type="similarity">
    <text evidence="8">Belongs to the insect chemoreceptor superfamily. Gustatory receptor (GR) family.</text>
</comment>
<evidence type="ECO:0000256" key="7">
    <source>
        <dbReference type="ARBA" id="ARBA00023224"/>
    </source>
</evidence>
<dbReference type="PANTHER" id="PTHR21143:SF121">
    <property type="entry name" value="GUSTATORY AND ODORANT RECEPTOR 21A"/>
    <property type="match status" value="1"/>
</dbReference>